<comment type="caution">
    <text evidence="3">The sequence shown here is derived from an EMBL/GenBank/DDBJ whole genome shotgun (WGS) entry which is preliminary data.</text>
</comment>
<sequence>MELGVFVLLELSLVELSWDIVCLENRRSMWKIDVAAEGGEEKGREEEGRTGNTHQLLKRNSGTQNHIALSDLSVAATLGLSDYFGSVTGGNDVAARAGGVAAVAARIEGVGVGARGNGEGVGEEEGEEGEGDGGELHFDGLVKGDCCVVVKILEVCCELD</sequence>
<dbReference type="AlphaFoldDB" id="A0A4Z1I8F0"/>
<gene>
    <name evidence="3" type="ORF">BCON_0061g00340</name>
</gene>
<evidence type="ECO:0008006" key="5">
    <source>
        <dbReference type="Google" id="ProtNLM"/>
    </source>
</evidence>
<keyword evidence="4" id="KW-1185">Reference proteome</keyword>
<feature type="signal peptide" evidence="2">
    <location>
        <begin position="1"/>
        <end position="19"/>
    </location>
</feature>
<feature type="chain" id="PRO_5021477379" description="Protein kinase domain-containing protein" evidence="2">
    <location>
        <begin position="20"/>
        <end position="160"/>
    </location>
</feature>
<evidence type="ECO:0000313" key="3">
    <source>
        <dbReference type="EMBL" id="TGO57869.1"/>
    </source>
</evidence>
<feature type="region of interest" description="Disordered" evidence="1">
    <location>
        <begin position="115"/>
        <end position="135"/>
    </location>
</feature>
<name>A0A4Z1I8F0_9HELO</name>
<accession>A0A4Z1I8F0</accession>
<protein>
    <recommendedName>
        <fullName evidence="5">Protein kinase domain-containing protein</fullName>
    </recommendedName>
</protein>
<evidence type="ECO:0000256" key="1">
    <source>
        <dbReference type="SAM" id="MobiDB-lite"/>
    </source>
</evidence>
<dbReference type="Proteomes" id="UP000297527">
    <property type="component" value="Unassembled WGS sequence"/>
</dbReference>
<evidence type="ECO:0000256" key="2">
    <source>
        <dbReference type="SAM" id="SignalP"/>
    </source>
</evidence>
<evidence type="ECO:0000313" key="4">
    <source>
        <dbReference type="Proteomes" id="UP000297527"/>
    </source>
</evidence>
<reference evidence="3 4" key="1">
    <citation type="submission" date="2017-12" db="EMBL/GenBank/DDBJ databases">
        <title>Comparative genomics of Botrytis spp.</title>
        <authorList>
            <person name="Valero-Jimenez C.A."/>
            <person name="Tapia P."/>
            <person name="Veloso J."/>
            <person name="Silva-Moreno E."/>
            <person name="Staats M."/>
            <person name="Valdes J.H."/>
            <person name="Van Kan J.A.L."/>
        </authorList>
    </citation>
    <scope>NUCLEOTIDE SEQUENCE [LARGE SCALE GENOMIC DNA]</scope>
    <source>
        <strain evidence="3 4">MUCL11595</strain>
    </source>
</reference>
<proteinExistence type="predicted"/>
<organism evidence="3 4">
    <name type="scientific">Botryotinia convoluta</name>
    <dbReference type="NCBI Taxonomy" id="54673"/>
    <lineage>
        <taxon>Eukaryota</taxon>
        <taxon>Fungi</taxon>
        <taxon>Dikarya</taxon>
        <taxon>Ascomycota</taxon>
        <taxon>Pezizomycotina</taxon>
        <taxon>Leotiomycetes</taxon>
        <taxon>Helotiales</taxon>
        <taxon>Sclerotiniaceae</taxon>
        <taxon>Botryotinia</taxon>
    </lineage>
</organism>
<dbReference type="EMBL" id="PQXN01000061">
    <property type="protein sequence ID" value="TGO57869.1"/>
    <property type="molecule type" value="Genomic_DNA"/>
</dbReference>
<feature type="compositionally biased region" description="Acidic residues" evidence="1">
    <location>
        <begin position="121"/>
        <end position="133"/>
    </location>
</feature>
<keyword evidence="2" id="KW-0732">Signal</keyword>